<protein>
    <submittedName>
        <fullName evidence="1">DUF5677 domain-containing protein</fullName>
    </submittedName>
</protein>
<sequence length="536" mass="59051">MAVRNGEASTIMRREGDWHAGIQGGKVAKQGRRPLPKRLANHKWVGKNLIPPMLQHGAILTDWVRDDFPDLLWIALVVEQEGDEGARLISALQHDWLEKTRGADYSVELDGRLSSLEKMPTAARSDFLHLLSRHDSERLVPHALRTIAAWYPEMPGRWAFAEIGAPSAGDMDEMLDALVRTLALCLQRRGKALTVTAPLGWLLINGRLHLQESQVSILASYPVDPNTRSMAEAMLTSMYGATKALAVGMEGAPRAEGDWPARFWNANWELTPCMSQDSPPVVMEDADVASAQGAALEQLNDLWNEFMGIAFSGGVDLYRPARHEVVCALAVRCIRAVYAMVQSPLMWGGEHGAAVLRSLVETEILVAWLHYKNDLELYEKFILYGQGKQKLMRAHVEEAMGESSDSENSKLSDLASFLDSRLGGASAEMFMEVSVHPSFAGGSVNTRSMAEEVGMQDLYSRFFQPLSASVHGEWSALDNYVVDRCVNPLHRFHRIPVQYLTPILGQETLAGAIGGLRRVLDAATESLSGGANADEP</sequence>
<dbReference type="Pfam" id="PF18928">
    <property type="entry name" value="DUF5677"/>
    <property type="match status" value="1"/>
</dbReference>
<reference evidence="2" key="1">
    <citation type="journal article" date="2019" name="Int. J. Syst. Evol. Microbiol.">
        <title>The Global Catalogue of Microorganisms (GCM) 10K type strain sequencing project: providing services to taxonomists for standard genome sequencing and annotation.</title>
        <authorList>
            <consortium name="The Broad Institute Genomics Platform"/>
            <consortium name="The Broad Institute Genome Sequencing Center for Infectious Disease"/>
            <person name="Wu L."/>
            <person name="Ma J."/>
        </authorList>
    </citation>
    <scope>NUCLEOTIDE SEQUENCE [LARGE SCALE GENOMIC DNA]</scope>
    <source>
        <strain evidence="2">JCM 4855</strain>
    </source>
</reference>
<gene>
    <name evidence="1" type="ORF">ACFQMH_35635</name>
</gene>
<dbReference type="Proteomes" id="UP001596409">
    <property type="component" value="Unassembled WGS sequence"/>
</dbReference>
<evidence type="ECO:0000313" key="1">
    <source>
        <dbReference type="EMBL" id="MFC7016923.1"/>
    </source>
</evidence>
<dbReference type="InterPro" id="IPR043733">
    <property type="entry name" value="DUF5677"/>
</dbReference>
<proteinExistence type="predicted"/>
<accession>A0ABW2ED27</accession>
<keyword evidence="2" id="KW-1185">Reference proteome</keyword>
<dbReference type="EMBL" id="JBHSYM010000084">
    <property type="protein sequence ID" value="MFC7016923.1"/>
    <property type="molecule type" value="Genomic_DNA"/>
</dbReference>
<comment type="caution">
    <text evidence="1">The sequence shown here is derived from an EMBL/GenBank/DDBJ whole genome shotgun (WGS) entry which is preliminary data.</text>
</comment>
<evidence type="ECO:0000313" key="2">
    <source>
        <dbReference type="Proteomes" id="UP001596409"/>
    </source>
</evidence>
<name>A0ABW2ED27_9ACTN</name>
<organism evidence="1 2">
    <name type="scientific">Streptomyces viridiviolaceus</name>
    <dbReference type="NCBI Taxonomy" id="68282"/>
    <lineage>
        <taxon>Bacteria</taxon>
        <taxon>Bacillati</taxon>
        <taxon>Actinomycetota</taxon>
        <taxon>Actinomycetes</taxon>
        <taxon>Kitasatosporales</taxon>
        <taxon>Streptomycetaceae</taxon>
        <taxon>Streptomyces</taxon>
    </lineage>
</organism>